<evidence type="ECO:0000313" key="2">
    <source>
        <dbReference type="WBParaSite" id="mrna-Wban_00671"/>
    </source>
</evidence>
<evidence type="ECO:0000313" key="1">
    <source>
        <dbReference type="Proteomes" id="UP000093561"/>
    </source>
</evidence>
<accession>A0AAF5RT76</accession>
<dbReference type="AlphaFoldDB" id="A0AAF5RT76"/>
<proteinExistence type="predicted"/>
<dbReference type="Proteomes" id="UP000093561">
    <property type="component" value="Unassembled WGS sequence"/>
</dbReference>
<reference evidence="1" key="2">
    <citation type="journal article" date="2016" name="Mol. Ecol.">
        <title>Population genomics of the filarial nematode parasite Wuchereria bancrofti from mosquitoes.</title>
        <authorList>
            <person name="Small S.T."/>
            <person name="Reimer L.J."/>
            <person name="Tisch D.J."/>
            <person name="King C.L."/>
            <person name="Christensen B.M."/>
            <person name="Siba P.M."/>
            <person name="Kazura J.W."/>
            <person name="Serre D."/>
            <person name="Zimmerman P.A."/>
        </authorList>
    </citation>
    <scope>NUCLEOTIDE SEQUENCE</scope>
    <source>
        <strain evidence="1">pt0022</strain>
    </source>
</reference>
<organism evidence="1 2">
    <name type="scientific">Wuchereria bancrofti</name>
    <dbReference type="NCBI Taxonomy" id="6293"/>
    <lineage>
        <taxon>Eukaryota</taxon>
        <taxon>Metazoa</taxon>
        <taxon>Ecdysozoa</taxon>
        <taxon>Nematoda</taxon>
        <taxon>Chromadorea</taxon>
        <taxon>Rhabditida</taxon>
        <taxon>Spirurina</taxon>
        <taxon>Spiruromorpha</taxon>
        <taxon>Filarioidea</taxon>
        <taxon>Onchocercidae</taxon>
        <taxon>Wuchereria</taxon>
    </lineage>
</organism>
<reference evidence="1" key="1">
    <citation type="submission" date="2015-03" db="EMBL/GenBank/DDBJ databases">
        <title>Wuchereria bancrofti Genome Sequencing Papua New Guinea Strain.</title>
        <authorList>
            <person name="Small S.T."/>
            <person name="Serre D."/>
            <person name="Zimmerman P.A."/>
        </authorList>
    </citation>
    <scope>NUCLEOTIDE SEQUENCE [LARGE SCALE GENOMIC DNA]</scope>
    <source>
        <strain evidence="1">pt0022</strain>
    </source>
</reference>
<sequence length="66" mass="7462">MLAGSLLGALQQMSTTYKLTLNIYKERQQQQQQHPKISFKMYVCMYAVIHSVEPNPPPNTIAPGIN</sequence>
<name>A0AAF5RT76_WUCBA</name>
<dbReference type="WBParaSite" id="mrna-Wban_00671">
    <property type="protein sequence ID" value="mrna-Wban_00671"/>
    <property type="gene ID" value="Wban_00671"/>
</dbReference>
<reference evidence="2" key="3">
    <citation type="submission" date="2024-02" db="UniProtKB">
        <authorList>
            <consortium name="WormBaseParasite"/>
        </authorList>
    </citation>
    <scope>IDENTIFICATION</scope>
    <source>
        <strain evidence="2">pt0022</strain>
    </source>
</reference>
<protein>
    <submittedName>
        <fullName evidence="2">Uncharacterized protein</fullName>
    </submittedName>
</protein>